<protein>
    <submittedName>
        <fullName evidence="1">Uncharacterized protein</fullName>
    </submittedName>
</protein>
<evidence type="ECO:0000313" key="1">
    <source>
        <dbReference type="EMBL" id="RCK06259.1"/>
    </source>
</evidence>
<comment type="caution">
    <text evidence="1">The sequence shown here is derived from an EMBL/GenBank/DDBJ whole genome shotgun (WGS) entry which is preliminary data.</text>
</comment>
<gene>
    <name evidence="1" type="ORF">TH5_10080</name>
</gene>
<reference evidence="1 2" key="1">
    <citation type="submission" date="2014-07" db="EMBL/GenBank/DDBJ databases">
        <title>Draft genome sequence of Thalassospira xianhensis P-4 (MCCC 1A02616).</title>
        <authorList>
            <person name="Lai Q."/>
            <person name="Shao Z."/>
        </authorList>
    </citation>
    <scope>NUCLEOTIDE SEQUENCE [LARGE SCALE GENOMIC DNA]</scope>
    <source>
        <strain evidence="1 2">MCCC 1A02616</strain>
    </source>
</reference>
<keyword evidence="2" id="KW-1185">Reference proteome</keyword>
<dbReference type="AlphaFoldDB" id="A0A367UDM6"/>
<evidence type="ECO:0000313" key="2">
    <source>
        <dbReference type="Proteomes" id="UP000252419"/>
    </source>
</evidence>
<proteinExistence type="predicted"/>
<dbReference type="EMBL" id="JPWA01000009">
    <property type="protein sequence ID" value="RCK06259.1"/>
    <property type="molecule type" value="Genomic_DNA"/>
</dbReference>
<name>A0A367UDM6_9PROT</name>
<dbReference type="Proteomes" id="UP000252419">
    <property type="component" value="Unassembled WGS sequence"/>
</dbReference>
<accession>A0A367UDM6</accession>
<sequence>MIAGHYKTNKVRMPEPQRVSEKLLGVNWKFADHMAIHEQIQRIRNLKSTTWQTVSREDMWRGLLDRLSYNDQSFPEFLQHHAVNGEISLARRDVRNIYASHPTCGVVATIIWSHARGIRVNALSLLVRDLTKLVELFENDDFDENQMSQLLGQPGISIPTASKMLSACGRKYKGKPAAIIDDTIIQVIEAPEFASDFTEISELRGKSRSRPIPYYEAYLEDVASICGRYDVTADMVDRFLSEYALVDAQETDQRKSA</sequence>
<organism evidence="1 2">
    <name type="scientific">Thalassospira xianhensis MCCC 1A02616</name>
    <dbReference type="NCBI Taxonomy" id="1177929"/>
    <lineage>
        <taxon>Bacteria</taxon>
        <taxon>Pseudomonadati</taxon>
        <taxon>Pseudomonadota</taxon>
        <taxon>Alphaproteobacteria</taxon>
        <taxon>Rhodospirillales</taxon>
        <taxon>Thalassospiraceae</taxon>
        <taxon>Thalassospira</taxon>
    </lineage>
</organism>